<dbReference type="PANTHER" id="PTHR43798">
    <property type="entry name" value="MONOACYLGLYCEROL LIPASE"/>
    <property type="match status" value="1"/>
</dbReference>
<dbReference type="RefSeq" id="WP_087645158.1">
    <property type="nucleotide sequence ID" value="NZ_FCON02000028.1"/>
</dbReference>
<accession>A0A158IU19</accession>
<dbReference type="InterPro" id="IPR029058">
    <property type="entry name" value="AB_hydrolase_fold"/>
</dbReference>
<name>A0A158IU19_9BURK</name>
<dbReference type="InterPro" id="IPR050266">
    <property type="entry name" value="AB_hydrolase_sf"/>
</dbReference>
<keyword evidence="4" id="KW-1185">Reference proteome</keyword>
<organism evidence="3 4">
    <name type="scientific">Caballeronia choica</name>
    <dbReference type="NCBI Taxonomy" id="326476"/>
    <lineage>
        <taxon>Bacteria</taxon>
        <taxon>Pseudomonadati</taxon>
        <taxon>Pseudomonadota</taxon>
        <taxon>Betaproteobacteria</taxon>
        <taxon>Burkholderiales</taxon>
        <taxon>Burkholderiaceae</taxon>
        <taxon>Caballeronia</taxon>
    </lineage>
</organism>
<dbReference type="OrthoDB" id="6117067at2"/>
<gene>
    <name evidence="3" type="ORF">AWB68_03039</name>
</gene>
<evidence type="ECO:0000259" key="2">
    <source>
        <dbReference type="Pfam" id="PF00561"/>
    </source>
</evidence>
<reference evidence="3" key="1">
    <citation type="submission" date="2016-01" db="EMBL/GenBank/DDBJ databases">
        <authorList>
            <person name="Peeters C."/>
        </authorList>
    </citation>
    <scope>NUCLEOTIDE SEQUENCE [LARGE SCALE GENOMIC DNA]</scope>
    <source>
        <strain evidence="3">LMG 22940</strain>
    </source>
</reference>
<evidence type="ECO:0000256" key="1">
    <source>
        <dbReference type="ARBA" id="ARBA00022801"/>
    </source>
</evidence>
<dbReference type="Proteomes" id="UP000054770">
    <property type="component" value="Unassembled WGS sequence"/>
</dbReference>
<dbReference type="InterPro" id="IPR000073">
    <property type="entry name" value="AB_hydrolase_1"/>
</dbReference>
<dbReference type="PANTHER" id="PTHR43798:SF31">
    <property type="entry name" value="AB HYDROLASE SUPERFAMILY PROTEIN YCLE"/>
    <property type="match status" value="1"/>
</dbReference>
<dbReference type="GO" id="GO:0016787">
    <property type="term" value="F:hydrolase activity"/>
    <property type="evidence" value="ECO:0007669"/>
    <property type="project" value="UniProtKB-KW"/>
</dbReference>
<comment type="caution">
    <text evidence="3">The sequence shown here is derived from an EMBL/GenBank/DDBJ whole genome shotgun (WGS) entry which is preliminary data.</text>
</comment>
<dbReference type="Gene3D" id="3.40.50.1820">
    <property type="entry name" value="alpha/beta hydrolase"/>
    <property type="match status" value="1"/>
</dbReference>
<dbReference type="EMBL" id="FCON02000028">
    <property type="protein sequence ID" value="SAL59995.1"/>
    <property type="molecule type" value="Genomic_DNA"/>
</dbReference>
<dbReference type="AlphaFoldDB" id="A0A158IU19"/>
<dbReference type="Pfam" id="PF00561">
    <property type="entry name" value="Abhydrolase_1"/>
    <property type="match status" value="1"/>
</dbReference>
<keyword evidence="1 3" id="KW-0378">Hydrolase</keyword>
<dbReference type="GO" id="GO:0016020">
    <property type="term" value="C:membrane"/>
    <property type="evidence" value="ECO:0007669"/>
    <property type="project" value="TreeGrafter"/>
</dbReference>
<evidence type="ECO:0000313" key="4">
    <source>
        <dbReference type="Proteomes" id="UP000054770"/>
    </source>
</evidence>
<proteinExistence type="predicted"/>
<feature type="domain" description="AB hydrolase-1" evidence="2">
    <location>
        <begin position="15"/>
        <end position="124"/>
    </location>
</feature>
<protein>
    <submittedName>
        <fullName evidence="3">Alpha/beta hydrolase</fullName>
    </submittedName>
</protein>
<evidence type="ECO:0000313" key="3">
    <source>
        <dbReference type="EMBL" id="SAL59995.1"/>
    </source>
</evidence>
<sequence length="176" mass="19868">MWSQGVSAFKYQLTGLGRHYHVFAISMRGHGNSSKPTHGYHIERLSKDLRHFIVSKNLRHVTLAGHSMGISVVWGYLEEYGNDRVSKLIFVDQMPMITSGASWTAKEKQDAGATLAPAGLDKFVDALNGPDANKVTEDFVKSQFTKQYVRDHADAVDAVYKENLKFPRHYARRDDL</sequence>
<dbReference type="SUPFAM" id="SSF53474">
    <property type="entry name" value="alpha/beta-Hydrolases"/>
    <property type="match status" value="1"/>
</dbReference>